<accession>A0A9X8MKV3</accession>
<dbReference type="AlphaFoldDB" id="A0A9X8MKV3"/>
<dbReference type="Proteomes" id="UP000184388">
    <property type="component" value="Unassembled WGS sequence"/>
</dbReference>
<evidence type="ECO:0000259" key="1">
    <source>
        <dbReference type="Pfam" id="PF04149"/>
    </source>
</evidence>
<protein>
    <recommendedName>
        <fullName evidence="1">DUF397 domain-containing protein</fullName>
    </recommendedName>
</protein>
<dbReference type="EMBL" id="FRBK01000002">
    <property type="protein sequence ID" value="SHK96276.1"/>
    <property type="molecule type" value="Genomic_DNA"/>
</dbReference>
<gene>
    <name evidence="2" type="ORF">SAMN05216268_10274</name>
</gene>
<dbReference type="InterPro" id="IPR007278">
    <property type="entry name" value="DUF397"/>
</dbReference>
<dbReference type="RefSeq" id="WP_073442612.1">
    <property type="nucleotide sequence ID" value="NZ_FRBK01000002.1"/>
</dbReference>
<organism evidence="2 3">
    <name type="scientific">Streptomyces yunnanensis</name>
    <dbReference type="NCBI Taxonomy" id="156453"/>
    <lineage>
        <taxon>Bacteria</taxon>
        <taxon>Bacillati</taxon>
        <taxon>Actinomycetota</taxon>
        <taxon>Actinomycetes</taxon>
        <taxon>Kitasatosporales</taxon>
        <taxon>Streptomycetaceae</taxon>
        <taxon>Streptomyces</taxon>
    </lineage>
</organism>
<evidence type="ECO:0000313" key="2">
    <source>
        <dbReference type="EMBL" id="SHK96276.1"/>
    </source>
</evidence>
<name>A0A9X8MKV3_9ACTN</name>
<reference evidence="3" key="1">
    <citation type="submission" date="2016-11" db="EMBL/GenBank/DDBJ databases">
        <authorList>
            <person name="Jaros S."/>
            <person name="Januszkiewicz K."/>
            <person name="Wedrychowicz H."/>
        </authorList>
    </citation>
    <scope>NUCLEOTIDE SEQUENCE [LARGE SCALE GENOMIC DNA]</scope>
    <source>
        <strain evidence="3">CGMCC 4.3555</strain>
    </source>
</reference>
<dbReference type="Pfam" id="PF04149">
    <property type="entry name" value="DUF397"/>
    <property type="match status" value="1"/>
</dbReference>
<evidence type="ECO:0000313" key="3">
    <source>
        <dbReference type="Proteomes" id="UP000184388"/>
    </source>
</evidence>
<proteinExistence type="predicted"/>
<feature type="domain" description="DUF397" evidence="1">
    <location>
        <begin position="11"/>
        <end position="64"/>
    </location>
</feature>
<sequence length="69" mass="7435">MANIQIDLRVARWRKSSYSNGDGGNCVEVADNVPAIVPVRDSKDREGGTLVFSTGAWGRFVSAIPVDGR</sequence>
<comment type="caution">
    <text evidence="2">The sequence shown here is derived from an EMBL/GenBank/DDBJ whole genome shotgun (WGS) entry which is preliminary data.</text>
</comment>